<dbReference type="GO" id="GO:0016301">
    <property type="term" value="F:kinase activity"/>
    <property type="evidence" value="ECO:0007669"/>
    <property type="project" value="UniProtKB-KW"/>
</dbReference>
<dbReference type="RefSeq" id="WP_174631022.1">
    <property type="nucleotide sequence ID" value="NZ_CP049074.1"/>
</dbReference>
<protein>
    <submittedName>
        <fullName evidence="2">Tyrosine-protein kinase family protein</fullName>
    </submittedName>
</protein>
<dbReference type="Proteomes" id="UP000509301">
    <property type="component" value="Chromosome"/>
</dbReference>
<dbReference type="Gene3D" id="3.40.50.300">
    <property type="entry name" value="P-loop containing nucleotide triphosphate hydrolases"/>
    <property type="match status" value="1"/>
</dbReference>
<feature type="domain" description="CobQ/CobB/MinD/ParA nucleotide binding" evidence="1">
    <location>
        <begin position="4"/>
        <end position="222"/>
    </location>
</feature>
<keyword evidence="2" id="KW-0418">Kinase</keyword>
<dbReference type="GeneID" id="55641779"/>
<accession>A0A6N0NVJ6</accession>
<evidence type="ECO:0000313" key="2">
    <source>
        <dbReference type="EMBL" id="QKR00235.1"/>
    </source>
</evidence>
<reference evidence="2 3" key="1">
    <citation type="submission" date="2020-02" db="EMBL/GenBank/DDBJ databases">
        <title>Comparative genome analysis reveals the metabolism and evolution of the thermophilic archaeal genus Metallosphaera.</title>
        <authorList>
            <person name="Jiang C."/>
        </authorList>
    </citation>
    <scope>NUCLEOTIDE SEQUENCE [LARGE SCALE GENOMIC DNA]</scope>
    <source>
        <strain evidence="2 3">Ric-A</strain>
    </source>
</reference>
<dbReference type="InterPro" id="IPR027417">
    <property type="entry name" value="P-loop_NTPase"/>
</dbReference>
<proteinExistence type="predicted"/>
<dbReference type="KEGG" id="mten:GWK48_07480"/>
<dbReference type="OrthoDB" id="36110at2157"/>
<gene>
    <name evidence="2" type="ORF">GWK48_07480</name>
</gene>
<sequence length="248" mass="28804">MRVLILGAKGGVGKSVISLLVSISLAKEGKKVLVVDRDINGYISYLAGIRGYGLLSSVIDNVESEYLVDVTLDDFSFSVLKFYGDGVRLFEDVKKLEAHEVRSEISRRYREILGQGFEYVIYDNRGMVFPSDLDMKLEIETYRSLNPMDPSQWIFVSSAIKPDLDVTMDYSKRLWEKWREKLQVLSKYLVINMFSQVENIKIDFNRLEEEYELVTVFPFIEELFQFSGEIKNIPREEHRLTELVKKLI</sequence>
<name>A0A6N0NVJ6_9CREN</name>
<dbReference type="InterPro" id="IPR002586">
    <property type="entry name" value="CobQ/CobB/MinD/ParA_Nub-bd_dom"/>
</dbReference>
<organism evidence="2 3">
    <name type="scientific">Metallosphaera tengchongensis</name>
    <dbReference type="NCBI Taxonomy" id="1532350"/>
    <lineage>
        <taxon>Archaea</taxon>
        <taxon>Thermoproteota</taxon>
        <taxon>Thermoprotei</taxon>
        <taxon>Sulfolobales</taxon>
        <taxon>Sulfolobaceae</taxon>
        <taxon>Metallosphaera</taxon>
    </lineage>
</organism>
<evidence type="ECO:0000313" key="3">
    <source>
        <dbReference type="Proteomes" id="UP000509301"/>
    </source>
</evidence>
<dbReference type="SUPFAM" id="SSF52540">
    <property type="entry name" value="P-loop containing nucleoside triphosphate hydrolases"/>
    <property type="match status" value="1"/>
</dbReference>
<evidence type="ECO:0000259" key="1">
    <source>
        <dbReference type="Pfam" id="PF01656"/>
    </source>
</evidence>
<keyword evidence="2" id="KW-0808">Transferase</keyword>
<dbReference type="AlphaFoldDB" id="A0A6N0NVJ6"/>
<keyword evidence="3" id="KW-1185">Reference proteome</keyword>
<dbReference type="EMBL" id="CP049074">
    <property type="protein sequence ID" value="QKR00235.1"/>
    <property type="molecule type" value="Genomic_DNA"/>
</dbReference>
<dbReference type="Pfam" id="PF01656">
    <property type="entry name" value="CbiA"/>
    <property type="match status" value="1"/>
</dbReference>